<reference evidence="1 2" key="1">
    <citation type="submission" date="2020-04" db="EMBL/GenBank/DDBJ databases">
        <authorList>
            <consortium name="Desulfovibrio sp. FSS-1 genome sequencing consortium"/>
            <person name="Shimoshige H."/>
            <person name="Kobayashi H."/>
            <person name="Maekawa T."/>
        </authorList>
    </citation>
    <scope>NUCLEOTIDE SEQUENCE [LARGE SCALE GENOMIC DNA]</scope>
    <source>
        <strain evidence="1 2">SIID29052-01</strain>
    </source>
</reference>
<proteinExistence type="predicted"/>
<dbReference type="AlphaFoldDB" id="A0A6V8M1R7"/>
<dbReference type="RefSeq" id="WP_173084424.1">
    <property type="nucleotide sequence ID" value="NZ_BLTE01000009.1"/>
</dbReference>
<keyword evidence="2" id="KW-1185">Reference proteome</keyword>
<evidence type="ECO:0000313" key="2">
    <source>
        <dbReference type="Proteomes" id="UP000494245"/>
    </source>
</evidence>
<name>A0A6V8M1R7_9BACT</name>
<dbReference type="Pfam" id="PF13704">
    <property type="entry name" value="Glyco_tranf_2_4"/>
    <property type="match status" value="1"/>
</dbReference>
<dbReference type="Proteomes" id="UP000494245">
    <property type="component" value="Unassembled WGS sequence"/>
</dbReference>
<sequence>MSALNEGMVRTARLSGPPLEGFALYGFLYVWNEADIIEASVRNLFLQGCDRVFLVDHASDDATAALAQAQGAQLFSTHAERFFEESAKVLLANRCMAEVSARSGLEHVWWLFTDADEFPHGPGGRTVRGYLEELPGNYRVVGSRVLEHAPDAGAFAPGTNPVARYPRARPDPVAHCPAGHLKHQLLRFDRDAPPLYTGPGYHIFASDACPLPEPESSLVVHHFPHRAPAVTAARLKRILEENRLKRMLRDWNDPAKAGKGAAGETGRIEKDLHHWHARLRDLKKTYRLHETLPLWTELVPPEDAVMAGWEEPQDSRRVPRP</sequence>
<protein>
    <recommendedName>
        <fullName evidence="3">Glycosyltransferase</fullName>
    </recommendedName>
</protein>
<evidence type="ECO:0000313" key="1">
    <source>
        <dbReference type="EMBL" id="GFK94395.1"/>
    </source>
</evidence>
<gene>
    <name evidence="1" type="ORF">NNJEOMEG_02239</name>
</gene>
<dbReference type="InterPro" id="IPR029044">
    <property type="entry name" value="Nucleotide-diphossugar_trans"/>
</dbReference>
<evidence type="ECO:0008006" key="3">
    <source>
        <dbReference type="Google" id="ProtNLM"/>
    </source>
</evidence>
<dbReference type="Gene3D" id="3.90.550.10">
    <property type="entry name" value="Spore Coat Polysaccharide Biosynthesis Protein SpsA, Chain A"/>
    <property type="match status" value="1"/>
</dbReference>
<accession>A0A6V8M1R7</accession>
<dbReference type="SUPFAM" id="SSF53448">
    <property type="entry name" value="Nucleotide-diphospho-sugar transferases"/>
    <property type="match status" value="1"/>
</dbReference>
<comment type="caution">
    <text evidence="1">The sequence shown here is derived from an EMBL/GenBank/DDBJ whole genome shotgun (WGS) entry which is preliminary data.</text>
</comment>
<organism evidence="1 2">
    <name type="scientific">Fundidesulfovibrio magnetotacticus</name>
    <dbReference type="NCBI Taxonomy" id="2730080"/>
    <lineage>
        <taxon>Bacteria</taxon>
        <taxon>Pseudomonadati</taxon>
        <taxon>Thermodesulfobacteriota</taxon>
        <taxon>Desulfovibrionia</taxon>
        <taxon>Desulfovibrionales</taxon>
        <taxon>Desulfovibrionaceae</taxon>
        <taxon>Fundidesulfovibrio</taxon>
    </lineage>
</organism>
<dbReference type="EMBL" id="BLTE01000009">
    <property type="protein sequence ID" value="GFK94395.1"/>
    <property type="molecule type" value="Genomic_DNA"/>
</dbReference>
<reference evidence="1 2" key="2">
    <citation type="submission" date="2020-05" db="EMBL/GenBank/DDBJ databases">
        <title>Draft genome sequence of Desulfovibrio sp. strainFSS-1.</title>
        <authorList>
            <person name="Shimoshige H."/>
            <person name="Kobayashi H."/>
            <person name="Maekawa T."/>
        </authorList>
    </citation>
    <scope>NUCLEOTIDE SEQUENCE [LARGE SCALE GENOMIC DNA]</scope>
    <source>
        <strain evidence="1 2">SIID29052-01</strain>
    </source>
</reference>